<evidence type="ECO:0000313" key="5">
    <source>
        <dbReference type="EMBL" id="KAK6938904.1"/>
    </source>
</evidence>
<dbReference type="InterPro" id="IPR007941">
    <property type="entry name" value="DUF726"/>
</dbReference>
<dbReference type="EMBL" id="JBAMMX010000006">
    <property type="protein sequence ID" value="KAK6938904.1"/>
    <property type="molecule type" value="Genomic_DNA"/>
</dbReference>
<protein>
    <submittedName>
        <fullName evidence="5">Uncharacterized protein</fullName>
    </submittedName>
</protein>
<keyword evidence="6" id="KW-1185">Reference proteome</keyword>
<comment type="subcellular location">
    <subcellularLocation>
        <location evidence="1">Membrane</location>
        <topology evidence="1">Multi-pass membrane protein</topology>
    </subcellularLocation>
</comment>
<dbReference type="Proteomes" id="UP001370490">
    <property type="component" value="Unassembled WGS sequence"/>
</dbReference>
<reference evidence="5 6" key="1">
    <citation type="submission" date="2023-12" db="EMBL/GenBank/DDBJ databases">
        <title>A high-quality genome assembly for Dillenia turbinata (Dilleniales).</title>
        <authorList>
            <person name="Chanderbali A."/>
        </authorList>
    </citation>
    <scope>NUCLEOTIDE SEQUENCE [LARGE SCALE GENOMIC DNA]</scope>
    <source>
        <strain evidence="5">LSX21</strain>
        <tissue evidence="5">Leaf</tissue>
    </source>
</reference>
<organism evidence="5 6">
    <name type="scientific">Dillenia turbinata</name>
    <dbReference type="NCBI Taxonomy" id="194707"/>
    <lineage>
        <taxon>Eukaryota</taxon>
        <taxon>Viridiplantae</taxon>
        <taxon>Streptophyta</taxon>
        <taxon>Embryophyta</taxon>
        <taxon>Tracheophyta</taxon>
        <taxon>Spermatophyta</taxon>
        <taxon>Magnoliopsida</taxon>
        <taxon>eudicotyledons</taxon>
        <taxon>Gunneridae</taxon>
        <taxon>Pentapetalae</taxon>
        <taxon>Dilleniales</taxon>
        <taxon>Dilleniaceae</taxon>
        <taxon>Dillenia</taxon>
    </lineage>
</organism>
<evidence type="ECO:0000256" key="2">
    <source>
        <dbReference type="ARBA" id="ARBA00022692"/>
    </source>
</evidence>
<keyword evidence="2" id="KW-0812">Transmembrane</keyword>
<evidence type="ECO:0000256" key="3">
    <source>
        <dbReference type="ARBA" id="ARBA00022989"/>
    </source>
</evidence>
<evidence type="ECO:0000256" key="1">
    <source>
        <dbReference type="ARBA" id="ARBA00004141"/>
    </source>
</evidence>
<accession>A0AAN8VRU1</accession>
<dbReference type="PANTHER" id="PTHR17920">
    <property type="entry name" value="TRANSMEMBRANE AND COILED-COIL DOMAIN-CONTAINING PROTEIN 4 TMCO4"/>
    <property type="match status" value="1"/>
</dbReference>
<comment type="caution">
    <text evidence="5">The sequence shown here is derived from an EMBL/GenBank/DDBJ whole genome shotgun (WGS) entry which is preliminary data.</text>
</comment>
<dbReference type="AlphaFoldDB" id="A0AAN8VRU1"/>
<keyword evidence="4" id="KW-0472">Membrane</keyword>
<dbReference type="GO" id="GO:0016020">
    <property type="term" value="C:membrane"/>
    <property type="evidence" value="ECO:0007669"/>
    <property type="project" value="UniProtKB-SubCell"/>
</dbReference>
<dbReference type="PANTHER" id="PTHR17920:SF24">
    <property type="entry name" value="ALPHA_BETA HYDROLASE-RELATED"/>
    <property type="match status" value="1"/>
</dbReference>
<name>A0AAN8VRU1_9MAGN</name>
<evidence type="ECO:0000256" key="4">
    <source>
        <dbReference type="ARBA" id="ARBA00023136"/>
    </source>
</evidence>
<keyword evidence="3" id="KW-1133">Transmembrane helix</keyword>
<evidence type="ECO:0000313" key="6">
    <source>
        <dbReference type="Proteomes" id="UP001370490"/>
    </source>
</evidence>
<gene>
    <name evidence="5" type="ORF">RJ641_032412</name>
</gene>
<sequence>MSLKMEVSMLTPTQKYAVASLFALALHQSQLHQTRDTTLLAFLDDEPMGEGMSGGGCVSVSEKPELWIHEKSSLLFPVLRFLGIDEKAWKGIQEVAWSSLVRHHVGDTLCMVAAGAGLSGYKMARRIGAIEEFEFKAIGENHNQGVSSLSKHSFNFELLVSHSLDCAGEE</sequence>
<proteinExistence type="predicted"/>